<protein>
    <submittedName>
        <fullName evidence="1">Uncharacterized protein</fullName>
    </submittedName>
</protein>
<sequence>MGELNDQVDRFLEYFNGWRKGYKIGVFSYITLNLKNDKRLLIAGSLRFYPQVDASKILNFRHESKSITAEIICWELKDDPLKLFDQITDGIISMPNGKCLQMHVEKNDVWSQFNSGNDLTKNNNPRVATLKLMGGDILGLVGSVGGLEDIDCELQTSTIPFNGLNDLFWLLDLGWYQLGNPAGLRSELVVRAENLVVLDRDRSMINGEKASIKLIMASNLPKSELKIGIMPWDRSYEGRKSISGDKEDVEWLEEAGVFKGSVEIGVGENPAALVFISHSGILFDRWWIFDPEKHINHRYAAYKAIDSELAELKKFLSGQSKNPADDLESGIALLLGLFGFAVFHYGLTPRLQEAPDLLAFTEISQLAVIECTTGIPNENNKISKLIVRTERIRSSLLDSGNAHIEVLPIIVTTSARDSVLKGVEEAEKHGVAVITKENLDSLIERIQQPPPLPSQLFAEAKLLLPH</sequence>
<comment type="caution">
    <text evidence="1">The sequence shown here is derived from an EMBL/GenBank/DDBJ whole genome shotgun (WGS) entry which is preliminary data.</text>
</comment>
<accession>A0A177N003</accession>
<organism evidence="1 2">
    <name type="scientific">Methylomonas koyamae</name>
    <dbReference type="NCBI Taxonomy" id="702114"/>
    <lineage>
        <taxon>Bacteria</taxon>
        <taxon>Pseudomonadati</taxon>
        <taxon>Pseudomonadota</taxon>
        <taxon>Gammaproteobacteria</taxon>
        <taxon>Methylococcales</taxon>
        <taxon>Methylococcaceae</taxon>
        <taxon>Methylomonas</taxon>
    </lineage>
</organism>
<evidence type="ECO:0000313" key="1">
    <source>
        <dbReference type="EMBL" id="OAI11298.1"/>
    </source>
</evidence>
<dbReference type="Proteomes" id="UP000077857">
    <property type="component" value="Unassembled WGS sequence"/>
</dbReference>
<dbReference type="RefSeq" id="WP_064042424.1">
    <property type="nucleotide sequence ID" value="NZ_LUUJ01000123.1"/>
</dbReference>
<reference evidence="1 2" key="1">
    <citation type="submission" date="2016-03" db="EMBL/GenBank/DDBJ databases">
        <authorList>
            <person name="Ploux O."/>
        </authorList>
    </citation>
    <scope>NUCLEOTIDE SEQUENCE [LARGE SCALE GENOMIC DNA]</scope>
    <source>
        <strain evidence="1 2">R-45378</strain>
    </source>
</reference>
<name>A0A177N003_9GAMM</name>
<proteinExistence type="predicted"/>
<dbReference type="EMBL" id="LUUJ01000123">
    <property type="protein sequence ID" value="OAI11298.1"/>
    <property type="molecule type" value="Genomic_DNA"/>
</dbReference>
<evidence type="ECO:0000313" key="2">
    <source>
        <dbReference type="Proteomes" id="UP000077857"/>
    </source>
</evidence>
<dbReference type="AlphaFoldDB" id="A0A177N003"/>
<gene>
    <name evidence="1" type="ORF">A1507_03635</name>
</gene>